<feature type="domain" description="Helicase C-terminal" evidence="3">
    <location>
        <begin position="727"/>
        <end position="884"/>
    </location>
</feature>
<dbReference type="PANTHER" id="PTHR45629:SF7">
    <property type="entry name" value="DNA EXCISION REPAIR PROTEIN ERCC-6-RELATED"/>
    <property type="match status" value="1"/>
</dbReference>
<dbReference type="InterPro" id="IPR038718">
    <property type="entry name" value="SNF2-like_sf"/>
</dbReference>
<organism evidence="4 5">
    <name type="scientific">Candidatus Akkermansia intestinigallinarum</name>
    <dbReference type="NCBI Taxonomy" id="2838431"/>
    <lineage>
        <taxon>Bacteria</taxon>
        <taxon>Pseudomonadati</taxon>
        <taxon>Verrucomicrobiota</taxon>
        <taxon>Verrucomicrobiia</taxon>
        <taxon>Verrucomicrobiales</taxon>
        <taxon>Akkermansiaceae</taxon>
        <taxon>Akkermansia</taxon>
    </lineage>
</organism>
<dbReference type="GO" id="GO:0004386">
    <property type="term" value="F:helicase activity"/>
    <property type="evidence" value="ECO:0007669"/>
    <property type="project" value="UniProtKB-KW"/>
</dbReference>
<dbReference type="Pfam" id="PF12419">
    <property type="entry name" value="DUF3670"/>
    <property type="match status" value="1"/>
</dbReference>
<dbReference type="Proteomes" id="UP000823964">
    <property type="component" value="Unassembled WGS sequence"/>
</dbReference>
<dbReference type="InterPro" id="IPR000330">
    <property type="entry name" value="SNF2_N"/>
</dbReference>
<reference evidence="4" key="1">
    <citation type="journal article" date="2021" name="PeerJ">
        <title>Extensive microbial diversity within the chicken gut microbiome revealed by metagenomics and culture.</title>
        <authorList>
            <person name="Gilroy R."/>
            <person name="Ravi A."/>
            <person name="Getino M."/>
            <person name="Pursley I."/>
            <person name="Horton D.L."/>
            <person name="Alikhan N.F."/>
            <person name="Baker D."/>
            <person name="Gharbi K."/>
            <person name="Hall N."/>
            <person name="Watson M."/>
            <person name="Adriaenssens E.M."/>
            <person name="Foster-Nyarko E."/>
            <person name="Jarju S."/>
            <person name="Secka A."/>
            <person name="Antonio M."/>
            <person name="Oren A."/>
            <person name="Chaudhuri R.R."/>
            <person name="La Ragione R."/>
            <person name="Hildebrand F."/>
            <person name="Pallen M.J."/>
        </authorList>
    </citation>
    <scope>NUCLEOTIDE SEQUENCE</scope>
    <source>
        <strain evidence="4">14975</strain>
    </source>
</reference>
<dbReference type="InterPro" id="IPR050496">
    <property type="entry name" value="SNF2_RAD54_helicase_repair"/>
</dbReference>
<evidence type="ECO:0000313" key="4">
    <source>
        <dbReference type="EMBL" id="HIX19308.1"/>
    </source>
</evidence>
<dbReference type="GO" id="GO:0015616">
    <property type="term" value="F:DNA translocase activity"/>
    <property type="evidence" value="ECO:0007669"/>
    <property type="project" value="TreeGrafter"/>
</dbReference>
<dbReference type="InterPro" id="IPR001650">
    <property type="entry name" value="Helicase_C-like"/>
</dbReference>
<dbReference type="InterPro" id="IPR022138">
    <property type="entry name" value="DUF3670"/>
</dbReference>
<accession>A0A9D1V9X5</accession>
<dbReference type="AlphaFoldDB" id="A0A9D1V9X5"/>
<proteinExistence type="predicted"/>
<name>A0A9D1V9X5_9BACT</name>
<dbReference type="InterPro" id="IPR014001">
    <property type="entry name" value="Helicase_ATP-bd"/>
</dbReference>
<sequence length="900" mass="98712">MQLSLSLSQEGRPQLVPARALPRLERAFALSPGAGMLDLLRFGLPAGASPSLAWLHERTREAMMRYLAALRRGASEEEAAGLTVPSPTEAVRLLEAMPPLYGATLGAEGLRAWFASLVPALHELCRRECCTPEQWLGRLGEGWQQLGMLCFHLAEKTGDDAPELPFAFLATFIHKVGADGKPRHAPLGLAAQLCAGDREALLALLRPLRRLAESHAFMRELIDSQAVYRPCAWTARQACAFLDAVPLAEEAGIEVRMVNLWKSRPPKAQLVVQFDLPPEAEAGAKAGPGGAGKPDGSPSLNVHALLRFVPQVALGDRYLTEEELPELLALGDGLVRFRGEWVRLDRERLRALLENWRSAERMAAGGIPLLAGLRYLLGKRREALPNLPPLEDGSRAAAGARLALALSQLQFGREEPMLPEPLRAMLRPYQLEGVRFLLNVTEPGFGACLADDMGLGKTLQVIAWLLHLQAAGHLRRGAALVVTPASLLRNWQDELARFAPEIRVLTLHPYALSRADGEMLRASPASLLRRCEVALTTYGMVSRHELPAAAELPALVLDEAQAIKNADSARTRAVLRLRSPRRVALTGTPVENNLSELRSLFEFLNPGLLGSEREFLAMLRSMGTDYTALRRLVRPFMLRRLKSDPALLPELPPKTEQPAYCFLSPEQTALYAREVERLQVLIQEPDAATRLSLVLPVLGRLKQICNHPAQYLGEPFYDPARSGKMQRLGQLAEQVAASGACCLVFTQYRTMMEPLHDFLAGVFGAPGLCLHGGTPIAERQQLVERFQHPGGPRFFVLSLKAAGTGLTLTRASHVIHFDRWWNPAVENQASDRAYRIGQTQPVTIHPLICLGTIEANIHRMLARKSAMADALLAGGLEKLLLHLSPAELLELVRLPAGEGA</sequence>
<dbReference type="PANTHER" id="PTHR45629">
    <property type="entry name" value="SNF2/RAD54 FAMILY MEMBER"/>
    <property type="match status" value="1"/>
</dbReference>
<evidence type="ECO:0000256" key="1">
    <source>
        <dbReference type="ARBA" id="ARBA00022801"/>
    </source>
</evidence>
<comment type="caution">
    <text evidence="4">The sequence shown here is derived from an EMBL/GenBank/DDBJ whole genome shotgun (WGS) entry which is preliminary data.</text>
</comment>
<gene>
    <name evidence="4" type="ORF">H9862_01745</name>
</gene>
<dbReference type="PROSITE" id="PS51192">
    <property type="entry name" value="HELICASE_ATP_BIND_1"/>
    <property type="match status" value="1"/>
</dbReference>
<dbReference type="Gene3D" id="3.40.50.10810">
    <property type="entry name" value="Tandem AAA-ATPase domain"/>
    <property type="match status" value="1"/>
</dbReference>
<dbReference type="SUPFAM" id="SSF52540">
    <property type="entry name" value="P-loop containing nucleoside triphosphate hydrolases"/>
    <property type="match status" value="2"/>
</dbReference>
<dbReference type="EMBL" id="DXFQ01000026">
    <property type="protein sequence ID" value="HIX19308.1"/>
    <property type="molecule type" value="Genomic_DNA"/>
</dbReference>
<dbReference type="InterPro" id="IPR027417">
    <property type="entry name" value="P-loop_NTPase"/>
</dbReference>
<dbReference type="InterPro" id="IPR049730">
    <property type="entry name" value="SNF2/RAD54-like_C"/>
</dbReference>
<keyword evidence="1" id="KW-0378">Hydrolase</keyword>
<dbReference type="Pfam" id="PF00271">
    <property type="entry name" value="Helicase_C"/>
    <property type="match status" value="1"/>
</dbReference>
<dbReference type="Pfam" id="PF00176">
    <property type="entry name" value="SNF2-rel_dom"/>
    <property type="match status" value="1"/>
</dbReference>
<keyword evidence="4" id="KW-0067">ATP-binding</keyword>
<dbReference type="SMART" id="SM00487">
    <property type="entry name" value="DEXDc"/>
    <property type="match status" value="1"/>
</dbReference>
<protein>
    <submittedName>
        <fullName evidence="4">DEAD/DEAH box helicase</fullName>
    </submittedName>
</protein>
<dbReference type="PROSITE" id="PS51194">
    <property type="entry name" value="HELICASE_CTER"/>
    <property type="match status" value="1"/>
</dbReference>
<evidence type="ECO:0000259" key="3">
    <source>
        <dbReference type="PROSITE" id="PS51194"/>
    </source>
</evidence>
<dbReference type="SMART" id="SM00490">
    <property type="entry name" value="HELICc"/>
    <property type="match status" value="1"/>
</dbReference>
<feature type="domain" description="Helicase ATP-binding" evidence="2">
    <location>
        <begin position="438"/>
        <end position="607"/>
    </location>
</feature>
<evidence type="ECO:0000313" key="5">
    <source>
        <dbReference type="Proteomes" id="UP000823964"/>
    </source>
</evidence>
<reference evidence="4" key="2">
    <citation type="submission" date="2021-04" db="EMBL/GenBank/DDBJ databases">
        <authorList>
            <person name="Gilroy R."/>
        </authorList>
    </citation>
    <scope>NUCLEOTIDE SEQUENCE</scope>
    <source>
        <strain evidence="4">14975</strain>
    </source>
</reference>
<dbReference type="GO" id="GO:0005524">
    <property type="term" value="F:ATP binding"/>
    <property type="evidence" value="ECO:0007669"/>
    <property type="project" value="InterPro"/>
</dbReference>
<evidence type="ECO:0000259" key="2">
    <source>
        <dbReference type="PROSITE" id="PS51192"/>
    </source>
</evidence>
<dbReference type="GO" id="GO:0016787">
    <property type="term" value="F:hydrolase activity"/>
    <property type="evidence" value="ECO:0007669"/>
    <property type="project" value="UniProtKB-KW"/>
</dbReference>
<keyword evidence="4" id="KW-0347">Helicase</keyword>
<dbReference type="Gene3D" id="3.40.50.300">
    <property type="entry name" value="P-loop containing nucleotide triphosphate hydrolases"/>
    <property type="match status" value="1"/>
</dbReference>
<keyword evidence="4" id="KW-0547">Nucleotide-binding</keyword>
<dbReference type="CDD" id="cd18793">
    <property type="entry name" value="SF2_C_SNF"/>
    <property type="match status" value="1"/>
</dbReference>